<evidence type="ECO:0000313" key="8">
    <source>
        <dbReference type="EMBL" id="QCD47084.1"/>
    </source>
</evidence>
<dbReference type="Pfam" id="PF01281">
    <property type="entry name" value="Ribosomal_L9_N"/>
    <property type="match status" value="1"/>
</dbReference>
<dbReference type="GO" id="GO:0003735">
    <property type="term" value="F:structural constituent of ribosome"/>
    <property type="evidence" value="ECO:0007669"/>
    <property type="project" value="InterPro"/>
</dbReference>
<dbReference type="Gene3D" id="3.40.5.10">
    <property type="entry name" value="Ribosomal protein L9, N-terminal domain"/>
    <property type="match status" value="1"/>
</dbReference>
<dbReference type="SUPFAM" id="SSF55653">
    <property type="entry name" value="Ribosomal protein L9 C-domain"/>
    <property type="match status" value="1"/>
</dbReference>
<dbReference type="HAMAP" id="MF_00503">
    <property type="entry name" value="Ribosomal_bL9"/>
    <property type="match status" value="1"/>
</dbReference>
<sequence length="148" mass="16361">MKVLLIKDVKSLGKAGEIKEVKEGYGNNFLIGKGFAKAATPDVLRQYEAEQKRKAEELKYEIANIEKLKSEIEKITLKVKKPLGANGALFGAVTKDEISEALEKNHHLVVDKKAFDFAHTIKATGIYEVDVKLGHAVRATLKLDVEGE</sequence>
<evidence type="ECO:0000256" key="7">
    <source>
        <dbReference type="HAMAP-Rule" id="MF_00503"/>
    </source>
</evidence>
<keyword evidence="2 7" id="KW-0699">rRNA-binding</keyword>
<dbReference type="NCBIfam" id="TIGR00158">
    <property type="entry name" value="L9"/>
    <property type="match status" value="1"/>
</dbReference>
<dbReference type="InterPro" id="IPR036935">
    <property type="entry name" value="Ribosomal_bL9_N_sf"/>
</dbReference>
<dbReference type="InterPro" id="IPR020069">
    <property type="entry name" value="Ribosomal_bL9_C"/>
</dbReference>
<proteinExistence type="inferred from homology"/>
<dbReference type="GO" id="GO:0019843">
    <property type="term" value="F:rRNA binding"/>
    <property type="evidence" value="ECO:0007669"/>
    <property type="project" value="UniProtKB-UniRule"/>
</dbReference>
<dbReference type="GO" id="GO:1990904">
    <property type="term" value="C:ribonucleoprotein complex"/>
    <property type="evidence" value="ECO:0007669"/>
    <property type="project" value="UniProtKB-KW"/>
</dbReference>
<name>A0A6G5QNC0_CAMRE</name>
<keyword evidence="5 7" id="KW-0687">Ribonucleoprotein</keyword>
<dbReference type="AlphaFoldDB" id="A0A6G5QNC0"/>
<dbReference type="GO" id="GO:0006412">
    <property type="term" value="P:translation"/>
    <property type="evidence" value="ECO:0007669"/>
    <property type="project" value="UniProtKB-UniRule"/>
</dbReference>
<organism evidence="8 9">
    <name type="scientific">Campylobacter rectus</name>
    <name type="common">Wolinella recta</name>
    <dbReference type="NCBI Taxonomy" id="203"/>
    <lineage>
        <taxon>Bacteria</taxon>
        <taxon>Pseudomonadati</taxon>
        <taxon>Campylobacterota</taxon>
        <taxon>Epsilonproteobacteria</taxon>
        <taxon>Campylobacterales</taxon>
        <taxon>Campylobacteraceae</taxon>
        <taxon>Campylobacter</taxon>
    </lineage>
</organism>
<dbReference type="PANTHER" id="PTHR21368">
    <property type="entry name" value="50S RIBOSOMAL PROTEIN L9"/>
    <property type="match status" value="1"/>
</dbReference>
<comment type="similarity">
    <text evidence="1 7">Belongs to the bacterial ribosomal protein bL9 family.</text>
</comment>
<dbReference type="RefSeq" id="WP_002945216.1">
    <property type="nucleotide sequence ID" value="NZ_CAJPTG010000078.1"/>
</dbReference>
<evidence type="ECO:0000256" key="5">
    <source>
        <dbReference type="ARBA" id="ARBA00023274"/>
    </source>
</evidence>
<keyword evidence="3 7" id="KW-0694">RNA-binding</keyword>
<dbReference type="KEGG" id="crx:CRECT_1434"/>
<gene>
    <name evidence="7 8" type="primary">rplI</name>
    <name evidence="8" type="ORF">CRECT_1434</name>
</gene>
<dbReference type="GO" id="GO:0005840">
    <property type="term" value="C:ribosome"/>
    <property type="evidence" value="ECO:0007669"/>
    <property type="project" value="UniProtKB-KW"/>
</dbReference>
<evidence type="ECO:0000256" key="2">
    <source>
        <dbReference type="ARBA" id="ARBA00022730"/>
    </source>
</evidence>
<dbReference type="FunFam" id="3.40.5.10:FF:000002">
    <property type="entry name" value="50S ribosomal protein L9"/>
    <property type="match status" value="1"/>
</dbReference>
<dbReference type="Gene3D" id="3.10.430.100">
    <property type="entry name" value="Ribosomal protein L9, C-terminal domain"/>
    <property type="match status" value="1"/>
</dbReference>
<evidence type="ECO:0000256" key="3">
    <source>
        <dbReference type="ARBA" id="ARBA00022884"/>
    </source>
</evidence>
<dbReference type="InterPro" id="IPR036791">
    <property type="entry name" value="Ribosomal_bL9_C_sf"/>
</dbReference>
<protein>
    <recommendedName>
        <fullName evidence="6 7">Large ribosomal subunit protein bL9</fullName>
    </recommendedName>
</protein>
<dbReference type="InterPro" id="IPR000244">
    <property type="entry name" value="Ribosomal_bL9"/>
</dbReference>
<evidence type="ECO:0000256" key="4">
    <source>
        <dbReference type="ARBA" id="ARBA00022980"/>
    </source>
</evidence>
<dbReference type="Proteomes" id="UP000502377">
    <property type="component" value="Chromosome"/>
</dbReference>
<accession>A0A6G5QNC0</accession>
<dbReference type="EMBL" id="CP012543">
    <property type="protein sequence ID" value="QCD47084.1"/>
    <property type="molecule type" value="Genomic_DNA"/>
</dbReference>
<evidence type="ECO:0000256" key="1">
    <source>
        <dbReference type="ARBA" id="ARBA00010605"/>
    </source>
</evidence>
<comment type="function">
    <text evidence="7">Binds to the 23S rRNA.</text>
</comment>
<evidence type="ECO:0000313" key="9">
    <source>
        <dbReference type="Proteomes" id="UP000502377"/>
    </source>
</evidence>
<dbReference type="SUPFAM" id="SSF55658">
    <property type="entry name" value="L9 N-domain-like"/>
    <property type="match status" value="1"/>
</dbReference>
<keyword evidence="4 7" id="KW-0689">Ribosomal protein</keyword>
<dbReference type="PROSITE" id="PS00651">
    <property type="entry name" value="RIBOSOMAL_L9"/>
    <property type="match status" value="1"/>
</dbReference>
<dbReference type="InterPro" id="IPR009027">
    <property type="entry name" value="Ribosomal_bL9/RNase_H1_N"/>
</dbReference>
<dbReference type="Pfam" id="PF03948">
    <property type="entry name" value="Ribosomal_L9_C"/>
    <property type="match status" value="1"/>
</dbReference>
<dbReference type="InterPro" id="IPR020070">
    <property type="entry name" value="Ribosomal_bL9_N"/>
</dbReference>
<evidence type="ECO:0000256" key="6">
    <source>
        <dbReference type="ARBA" id="ARBA00035292"/>
    </source>
</evidence>
<dbReference type="InterPro" id="IPR020594">
    <property type="entry name" value="Ribosomal_bL9_bac/chp"/>
</dbReference>
<reference evidence="8 9" key="1">
    <citation type="submission" date="2016-07" db="EMBL/GenBank/DDBJ databases">
        <title>Comparative genomics of the Campylobacter concisus group.</title>
        <authorList>
            <person name="Miller W.G."/>
            <person name="Yee E."/>
            <person name="Chapman M.H."/>
            <person name="Huynh S."/>
            <person name="Bono J.L."/>
            <person name="On S.L.W."/>
            <person name="StLeger J."/>
            <person name="Foster G."/>
            <person name="Parker C.T."/>
        </authorList>
    </citation>
    <scope>NUCLEOTIDE SEQUENCE [LARGE SCALE GENOMIC DNA]</scope>
    <source>
        <strain evidence="8 9">ATCC 33238</strain>
    </source>
</reference>